<dbReference type="AlphaFoldDB" id="U9TN18"/>
<evidence type="ECO:0000256" key="1">
    <source>
        <dbReference type="ARBA" id="ARBA00023172"/>
    </source>
</evidence>
<gene>
    <name evidence="2" type="ORF">GLOINDRAFT_36526</name>
</gene>
<sequence length="294" mass="32808">MSEPRNRSANKAVTLLGSIFSYAIVVVLDDANQRIYDFNPVDIMTTIKKWHKNKRSKIRVNPEELGAIISASIEIGDKAPLREVPTSFKTASAAVLFMLFSGIRPGEIGKIRKEYVCHKTRSIIFPARDQVKRKCDALKNAEEFHLVLNDSAYCQLLYAAKQNSGDYVFAGVEQEKLSEANVRDFLTKISNQLLDKKHLPRKILRASFISIAERAGVGAFYIKVLCNHSGQGQSVDVTDGYKSAYLTEIRNATTKVESEIYDSAKIDKGIVCRGYLSTLKPLDAKILQVKSVSL</sequence>
<dbReference type="InterPro" id="IPR011010">
    <property type="entry name" value="DNA_brk_join_enz"/>
</dbReference>
<proteinExistence type="predicted"/>
<dbReference type="InterPro" id="IPR013762">
    <property type="entry name" value="Integrase-like_cat_sf"/>
</dbReference>
<evidence type="ECO:0000313" key="2">
    <source>
        <dbReference type="EMBL" id="ESA04741.1"/>
    </source>
</evidence>
<organism evidence="2">
    <name type="scientific">Rhizophagus irregularis (strain DAOM 181602 / DAOM 197198 / MUCL 43194)</name>
    <name type="common">Arbuscular mycorrhizal fungus</name>
    <name type="synonym">Glomus intraradices</name>
    <dbReference type="NCBI Taxonomy" id="747089"/>
    <lineage>
        <taxon>Eukaryota</taxon>
        <taxon>Fungi</taxon>
        <taxon>Fungi incertae sedis</taxon>
        <taxon>Mucoromycota</taxon>
        <taxon>Glomeromycotina</taxon>
        <taxon>Glomeromycetes</taxon>
        <taxon>Glomerales</taxon>
        <taxon>Glomeraceae</taxon>
        <taxon>Rhizophagus</taxon>
    </lineage>
</organism>
<accession>U9TN18</accession>
<evidence type="ECO:0008006" key="3">
    <source>
        <dbReference type="Google" id="ProtNLM"/>
    </source>
</evidence>
<dbReference type="SUPFAM" id="SSF56349">
    <property type="entry name" value="DNA breaking-rejoining enzymes"/>
    <property type="match status" value="1"/>
</dbReference>
<dbReference type="GO" id="GO:0003677">
    <property type="term" value="F:DNA binding"/>
    <property type="evidence" value="ECO:0007669"/>
    <property type="project" value="InterPro"/>
</dbReference>
<dbReference type="EMBL" id="KI294073">
    <property type="protein sequence ID" value="ESA04741.1"/>
    <property type="molecule type" value="Genomic_DNA"/>
</dbReference>
<protein>
    <recommendedName>
        <fullName evidence="3">Tyr recombinase domain-containing protein</fullName>
    </recommendedName>
</protein>
<keyword evidence="1" id="KW-0233">DNA recombination</keyword>
<reference evidence="2" key="1">
    <citation type="submission" date="2013-07" db="EMBL/GenBank/DDBJ databases">
        <title>The genome of an arbuscular mycorrhizal fungus provides insights into the evolution of the oldest plant symbiosis.</title>
        <authorList>
            <consortium name="DOE Joint Genome Institute"/>
            <person name="Tisserant E."/>
            <person name="Malbreil M."/>
            <person name="Kuo A."/>
            <person name="Kohler A."/>
            <person name="Symeonidi A."/>
            <person name="Balestrini R."/>
            <person name="Charron P."/>
            <person name="Duensing N."/>
            <person name="Frei-dit-Frey N."/>
            <person name="Gianinazzi-Pearson V."/>
            <person name="Gilbert B."/>
            <person name="Handa Y."/>
            <person name="Hijri M."/>
            <person name="Kaul R."/>
            <person name="Kawaguchi M."/>
            <person name="Krajinski F."/>
            <person name="Lammers P."/>
            <person name="Lapierre D."/>
            <person name="Masclaux F.G."/>
            <person name="Murat C."/>
            <person name="Morin E."/>
            <person name="Ndikumana S."/>
            <person name="Pagni M."/>
            <person name="Petitpierre D."/>
            <person name="Requena N."/>
            <person name="Rosikiewicz P."/>
            <person name="Riley R."/>
            <person name="Saito K."/>
            <person name="San Clemente H."/>
            <person name="Shapiro H."/>
            <person name="van Tuinen D."/>
            <person name="Becard G."/>
            <person name="Bonfante P."/>
            <person name="Paszkowski U."/>
            <person name="Shachar-Hill Y."/>
            <person name="Young J.P."/>
            <person name="Sanders I.R."/>
            <person name="Henrissat B."/>
            <person name="Rensing S.A."/>
            <person name="Grigoriev I.V."/>
            <person name="Corradi N."/>
            <person name="Roux C."/>
            <person name="Martin F."/>
        </authorList>
    </citation>
    <scope>NUCLEOTIDE SEQUENCE</scope>
    <source>
        <strain evidence="2">DAOM 197198</strain>
    </source>
</reference>
<name>U9TN18_RHIID</name>
<dbReference type="Gene3D" id="1.10.443.10">
    <property type="entry name" value="Intergrase catalytic core"/>
    <property type="match status" value="1"/>
</dbReference>
<dbReference type="GO" id="GO:0006310">
    <property type="term" value="P:DNA recombination"/>
    <property type="evidence" value="ECO:0007669"/>
    <property type="project" value="UniProtKB-KW"/>
</dbReference>
<dbReference type="GO" id="GO:0015074">
    <property type="term" value="P:DNA integration"/>
    <property type="evidence" value="ECO:0007669"/>
    <property type="project" value="InterPro"/>
</dbReference>
<dbReference type="HOGENOM" id="CLU_947127_0_0_1"/>